<sequence length="355" mass="39340">MKQQRALWVSTSKSTPGGVATYVRDMEQTPLWKNWDIHHVATHRKGGTATKIAAYVASFPVYFYQLVVFRPTVVHIHVSSYGSFVRKYIFELIARALRRPVVLHVHGSDFRVFYDRGSTLLQAAMRDSLRGAKAVIALGNPWGEALRGITADARILVIPNAVELSTKVNQFPEGEVQVLFLGEIGERKGTFTLLDAWKRMVDAADGPVRARLTIVGHGDSDRARKQVADLGIGDTVEVLGWVTMEQRAEIVNNSQILTLPSLREGQPMAILEAMAKGMCVISCPVGGIPDQIPEGCGLLVTPGAVEPLAEALTSVLRDDQLRARLGTGAWERVRDEFDIDVIWRRFDALYREVAR</sequence>
<name>A0A7D6V526_9NOCA</name>
<dbReference type="GO" id="GO:0016757">
    <property type="term" value="F:glycosyltransferase activity"/>
    <property type="evidence" value="ECO:0007669"/>
    <property type="project" value="UniProtKB-KW"/>
</dbReference>
<dbReference type="Proteomes" id="UP000515512">
    <property type="component" value="Chromosome"/>
</dbReference>
<protein>
    <submittedName>
        <fullName evidence="5">Glycosyltransferase family 4 protein</fullName>
    </submittedName>
</protein>
<dbReference type="RefSeq" id="WP_181578929.1">
    <property type="nucleotide sequence ID" value="NZ_CP059399.1"/>
</dbReference>
<accession>A0A7D6V526</accession>
<dbReference type="PANTHER" id="PTHR12526">
    <property type="entry name" value="GLYCOSYLTRANSFERASE"/>
    <property type="match status" value="1"/>
</dbReference>
<evidence type="ECO:0000256" key="1">
    <source>
        <dbReference type="ARBA" id="ARBA00022676"/>
    </source>
</evidence>
<evidence type="ECO:0000256" key="2">
    <source>
        <dbReference type="ARBA" id="ARBA00022679"/>
    </source>
</evidence>
<keyword evidence="1" id="KW-0328">Glycosyltransferase</keyword>
<keyword evidence="2 5" id="KW-0808">Transferase</keyword>
<dbReference type="AlphaFoldDB" id="A0A7D6V526"/>
<keyword evidence="6" id="KW-1185">Reference proteome</keyword>
<evidence type="ECO:0000313" key="5">
    <source>
        <dbReference type="EMBL" id="QLY27721.1"/>
    </source>
</evidence>
<dbReference type="InterPro" id="IPR001296">
    <property type="entry name" value="Glyco_trans_1"/>
</dbReference>
<dbReference type="Pfam" id="PF13579">
    <property type="entry name" value="Glyco_trans_4_4"/>
    <property type="match status" value="1"/>
</dbReference>
<proteinExistence type="predicted"/>
<evidence type="ECO:0000313" key="6">
    <source>
        <dbReference type="Proteomes" id="UP000515512"/>
    </source>
</evidence>
<feature type="domain" description="Glycosyl transferase family 1" evidence="3">
    <location>
        <begin position="166"/>
        <end position="329"/>
    </location>
</feature>
<dbReference type="InterPro" id="IPR028098">
    <property type="entry name" value="Glyco_trans_4-like_N"/>
</dbReference>
<gene>
    <name evidence="5" type="ORF">H0264_19845</name>
</gene>
<dbReference type="KEGG" id="nhu:H0264_19845"/>
<evidence type="ECO:0000259" key="3">
    <source>
        <dbReference type="Pfam" id="PF00534"/>
    </source>
</evidence>
<dbReference type="EMBL" id="CP059399">
    <property type="protein sequence ID" value="QLY27721.1"/>
    <property type="molecule type" value="Genomic_DNA"/>
</dbReference>
<dbReference type="Pfam" id="PF00534">
    <property type="entry name" value="Glycos_transf_1"/>
    <property type="match status" value="1"/>
</dbReference>
<evidence type="ECO:0000259" key="4">
    <source>
        <dbReference type="Pfam" id="PF13579"/>
    </source>
</evidence>
<organism evidence="5 6">
    <name type="scientific">Nocardia huaxiensis</name>
    <dbReference type="NCBI Taxonomy" id="2755382"/>
    <lineage>
        <taxon>Bacteria</taxon>
        <taxon>Bacillati</taxon>
        <taxon>Actinomycetota</taxon>
        <taxon>Actinomycetes</taxon>
        <taxon>Mycobacteriales</taxon>
        <taxon>Nocardiaceae</taxon>
        <taxon>Nocardia</taxon>
    </lineage>
</organism>
<dbReference type="Gene3D" id="3.40.50.2000">
    <property type="entry name" value="Glycogen Phosphorylase B"/>
    <property type="match status" value="2"/>
</dbReference>
<dbReference type="CDD" id="cd03801">
    <property type="entry name" value="GT4_PimA-like"/>
    <property type="match status" value="1"/>
</dbReference>
<feature type="domain" description="Glycosyltransferase subfamily 4-like N-terminal" evidence="4">
    <location>
        <begin position="59"/>
        <end position="160"/>
    </location>
</feature>
<reference evidence="5 6" key="1">
    <citation type="submission" date="2020-07" db="EMBL/GenBank/DDBJ databases">
        <authorList>
            <person name="Zhuang K."/>
            <person name="Ran Y."/>
        </authorList>
    </citation>
    <scope>NUCLEOTIDE SEQUENCE [LARGE SCALE GENOMIC DNA]</scope>
    <source>
        <strain evidence="5 6">WCH-YHL-001</strain>
    </source>
</reference>
<dbReference type="SUPFAM" id="SSF53756">
    <property type="entry name" value="UDP-Glycosyltransferase/glycogen phosphorylase"/>
    <property type="match status" value="1"/>
</dbReference>